<protein>
    <submittedName>
        <fullName evidence="1">Uncharacterized protein</fullName>
    </submittedName>
</protein>
<dbReference type="Proteomes" id="UP000031512">
    <property type="component" value="Unassembled WGS sequence"/>
</dbReference>
<dbReference type="GeneID" id="15805007"/>
<organism evidence="1 2">
    <name type="scientific">Theileria equi strain WA</name>
    <dbReference type="NCBI Taxonomy" id="1537102"/>
    <lineage>
        <taxon>Eukaryota</taxon>
        <taxon>Sar</taxon>
        <taxon>Alveolata</taxon>
        <taxon>Apicomplexa</taxon>
        <taxon>Aconoidasida</taxon>
        <taxon>Piroplasmida</taxon>
        <taxon>Theileriidae</taxon>
        <taxon>Theileria</taxon>
    </lineage>
</organism>
<keyword evidence="2" id="KW-1185">Reference proteome</keyword>
<comment type="caution">
    <text evidence="1">The sequence shown here is derived from an EMBL/GenBank/DDBJ whole genome shotgun (WGS) entry which is preliminary data.</text>
</comment>
<dbReference type="EMBL" id="ACOU01000007">
    <property type="protein sequence ID" value="EKX72356.1"/>
    <property type="molecule type" value="Genomic_DNA"/>
</dbReference>
<dbReference type="STRING" id="1537102.L1LAL2"/>
<proteinExistence type="predicted"/>
<dbReference type="RefSeq" id="XP_004831808.1">
    <property type="nucleotide sequence ID" value="XM_004831751.1"/>
</dbReference>
<dbReference type="VEuPathDB" id="PiroplasmaDB:BEWA_048230"/>
<evidence type="ECO:0000313" key="1">
    <source>
        <dbReference type="EMBL" id="EKX72356.1"/>
    </source>
</evidence>
<reference evidence="1 2" key="1">
    <citation type="journal article" date="2012" name="BMC Genomics">
        <title>Comparative genomic analysis and phylogenetic position of Theileria equi.</title>
        <authorList>
            <person name="Kappmeyer L.S."/>
            <person name="Thiagarajan M."/>
            <person name="Herndon D.R."/>
            <person name="Ramsay J.D."/>
            <person name="Caler E."/>
            <person name="Djikeng A."/>
            <person name="Gillespie J.J."/>
            <person name="Lau A.O."/>
            <person name="Roalson E.H."/>
            <person name="Silva J.C."/>
            <person name="Silva M.G."/>
            <person name="Suarez C.E."/>
            <person name="Ueti M.W."/>
            <person name="Nene V.M."/>
            <person name="Mealey R.H."/>
            <person name="Knowles D.P."/>
            <person name="Brayton K.A."/>
        </authorList>
    </citation>
    <scope>NUCLEOTIDE SEQUENCE [LARGE SCALE GENOMIC DNA]</scope>
    <source>
        <strain evidence="1 2">WA</strain>
    </source>
</reference>
<accession>L1LAL2</accession>
<dbReference type="KEGG" id="beq:BEWA_048230"/>
<sequence length="156" mass="17267">MLGRVRLKKFILKAEFEGLIMTSIVTPKTATLAELHESLLYKKLQSSIDDALPLLEANGDASSFINSRFANNVLEIYGILHQGSFNRPDMAALEFSGLLSHILPFLSLERLPLVSGLGSEYEKIKRATIMTCVWAFVEESGGTEDVLSKIAKGKYM</sequence>
<evidence type="ECO:0000313" key="2">
    <source>
        <dbReference type="Proteomes" id="UP000031512"/>
    </source>
</evidence>
<dbReference type="AlphaFoldDB" id="L1LAL2"/>
<name>L1LAL2_THEEQ</name>
<gene>
    <name evidence="1" type="ORF">BEWA_048230</name>
</gene>